<dbReference type="RefSeq" id="WP_084592518.1">
    <property type="nucleotide sequence ID" value="NZ_KN234758.1"/>
</dbReference>
<evidence type="ECO:0000256" key="7">
    <source>
        <dbReference type="ARBA" id="ARBA00023306"/>
    </source>
</evidence>
<keyword evidence="6 8" id="KW-0472">Membrane</keyword>
<keyword evidence="5 8" id="KW-1133">Transmembrane helix</keyword>
<dbReference type="Pfam" id="PF04999">
    <property type="entry name" value="FtsL"/>
    <property type="match status" value="1"/>
</dbReference>
<comment type="subunit">
    <text evidence="8">Part of a complex composed of FtsB, FtsL and FtsQ.</text>
</comment>
<gene>
    <name evidence="8" type="primary">ftsL</name>
    <name evidence="10" type="ORF">HRUBRA_02200</name>
</gene>
<dbReference type="HOGENOM" id="CLU_156524_1_1_6"/>
<keyword evidence="11" id="KW-1185">Reference proteome</keyword>
<evidence type="ECO:0000256" key="4">
    <source>
        <dbReference type="ARBA" id="ARBA00022692"/>
    </source>
</evidence>
<dbReference type="Proteomes" id="UP000029640">
    <property type="component" value="Unassembled WGS sequence"/>
</dbReference>
<comment type="caution">
    <text evidence="10">The sequence shown here is derived from an EMBL/GenBank/DDBJ whole genome shotgun (WGS) entry which is preliminary data.</text>
</comment>
<comment type="subcellular location">
    <subcellularLocation>
        <location evidence="8">Cell inner membrane</location>
        <topology evidence="8">Single-pass type II membrane protein</topology>
    </subcellularLocation>
    <subcellularLocation>
        <location evidence="1">Cell membrane</location>
        <topology evidence="1">Single-pass type II membrane protein</topology>
    </subcellularLocation>
    <text evidence="8">Localizes to the division septum where it forms a ring structure.</text>
</comment>
<keyword evidence="2 8" id="KW-1003">Cell membrane</keyword>
<dbReference type="GO" id="GO:0043093">
    <property type="term" value="P:FtsZ-dependent cytokinesis"/>
    <property type="evidence" value="ECO:0007669"/>
    <property type="project" value="UniProtKB-UniRule"/>
</dbReference>
<dbReference type="AlphaFoldDB" id="A0A095VP49"/>
<protein>
    <recommendedName>
        <fullName evidence="8 9">Cell division protein FtsL</fullName>
    </recommendedName>
</protein>
<keyword evidence="4 8" id="KW-0812">Transmembrane</keyword>
<keyword evidence="3 8" id="KW-0132">Cell division</keyword>
<proteinExistence type="inferred from homology"/>
<dbReference type="HAMAP" id="MF_00910">
    <property type="entry name" value="FtsL"/>
    <property type="match status" value="1"/>
</dbReference>
<dbReference type="GO" id="GO:0005886">
    <property type="term" value="C:plasma membrane"/>
    <property type="evidence" value="ECO:0007669"/>
    <property type="project" value="UniProtKB-SubCell"/>
</dbReference>
<keyword evidence="7 8" id="KW-0131">Cell cycle</keyword>
<evidence type="ECO:0000256" key="9">
    <source>
        <dbReference type="NCBIfam" id="TIGR02209"/>
    </source>
</evidence>
<evidence type="ECO:0000256" key="6">
    <source>
        <dbReference type="ARBA" id="ARBA00023136"/>
    </source>
</evidence>
<dbReference type="PANTHER" id="PTHR37479">
    <property type="entry name" value="CELL DIVISION PROTEIN FTSL"/>
    <property type="match status" value="1"/>
</dbReference>
<dbReference type="NCBIfam" id="TIGR02209">
    <property type="entry name" value="ftsL_broad"/>
    <property type="match status" value="1"/>
</dbReference>
<evidence type="ECO:0000313" key="10">
    <source>
        <dbReference type="EMBL" id="KGE03252.1"/>
    </source>
</evidence>
<evidence type="ECO:0000256" key="1">
    <source>
        <dbReference type="ARBA" id="ARBA00004401"/>
    </source>
</evidence>
<evidence type="ECO:0000256" key="8">
    <source>
        <dbReference type="HAMAP-Rule" id="MF_00910"/>
    </source>
</evidence>
<evidence type="ECO:0000256" key="3">
    <source>
        <dbReference type="ARBA" id="ARBA00022618"/>
    </source>
</evidence>
<dbReference type="EMBL" id="AUVB01000062">
    <property type="protein sequence ID" value="KGE03252.1"/>
    <property type="molecule type" value="Genomic_DNA"/>
</dbReference>
<comment type="similarity">
    <text evidence="8">Belongs to the FtsL family.</text>
</comment>
<dbReference type="InterPro" id="IPR011922">
    <property type="entry name" value="Cell_div_FtsL"/>
</dbReference>
<name>A0A095VP49_9GAMM</name>
<organism evidence="10 11">
    <name type="scientific">Pseudohaliea rubra DSM 19751</name>
    <dbReference type="NCBI Taxonomy" id="1265313"/>
    <lineage>
        <taxon>Bacteria</taxon>
        <taxon>Pseudomonadati</taxon>
        <taxon>Pseudomonadota</taxon>
        <taxon>Gammaproteobacteria</taxon>
        <taxon>Cellvibrionales</taxon>
        <taxon>Halieaceae</taxon>
        <taxon>Pseudohaliea</taxon>
    </lineage>
</organism>
<dbReference type="PANTHER" id="PTHR37479:SF1">
    <property type="entry name" value="CELL DIVISION PROTEIN FTSL"/>
    <property type="match status" value="1"/>
</dbReference>
<sequence>MAATRRQASLPASAKAAPPRGWRLALALLVLALGSSFSVVYATHECRQLYARLQDLEATRWYLDEEYSRLLLEQSTWASPHRVEQVAERDMAMAPPTLEQLRVLKR</sequence>
<dbReference type="GO" id="GO:0032153">
    <property type="term" value="C:cell division site"/>
    <property type="evidence" value="ECO:0007669"/>
    <property type="project" value="UniProtKB-UniRule"/>
</dbReference>
<accession>A0A095VP49</accession>
<dbReference type="OrthoDB" id="5298556at2"/>
<dbReference type="STRING" id="1265313.HRUBRA_02200"/>
<keyword evidence="8" id="KW-0997">Cell inner membrane</keyword>
<comment type="function">
    <text evidence="8">Essential cell division protein. May link together the upstream cell division proteins, which are predominantly cytoplasmic, with the downstream cell division proteins, which are predominantly periplasmic.</text>
</comment>
<evidence type="ECO:0000256" key="2">
    <source>
        <dbReference type="ARBA" id="ARBA00022475"/>
    </source>
</evidence>
<reference evidence="10 11" key="1">
    <citation type="journal article" date="2014" name="Genome Announc.">
        <title>Genome Sequence of Gammaproteobacterial Pseudohaliea rubra Type Strain DSM 19751, Isolated from Coastal Seawater of the Mediterranean Sea.</title>
        <authorList>
            <person name="Spring S."/>
            <person name="Fiebig A."/>
            <person name="Riedel T."/>
            <person name="Goker M."/>
            <person name="Klenk H.P."/>
        </authorList>
    </citation>
    <scope>NUCLEOTIDE SEQUENCE [LARGE SCALE GENOMIC DNA]</scope>
    <source>
        <strain evidence="10 11">DSM 19751</strain>
    </source>
</reference>
<dbReference type="eggNOG" id="COG3116">
    <property type="taxonomic scope" value="Bacteria"/>
</dbReference>
<evidence type="ECO:0000256" key="5">
    <source>
        <dbReference type="ARBA" id="ARBA00022989"/>
    </source>
</evidence>
<evidence type="ECO:0000313" key="11">
    <source>
        <dbReference type="Proteomes" id="UP000029640"/>
    </source>
</evidence>